<evidence type="ECO:0000256" key="1">
    <source>
        <dbReference type="SAM" id="MobiDB-lite"/>
    </source>
</evidence>
<proteinExistence type="predicted"/>
<evidence type="ECO:0000313" key="4">
    <source>
        <dbReference type="Proteomes" id="UP000032874"/>
    </source>
</evidence>
<dbReference type="eggNOG" id="ENOG502Z87B">
    <property type="taxonomic scope" value="Bacteria"/>
</dbReference>
<feature type="compositionally biased region" description="Low complexity" evidence="1">
    <location>
        <begin position="122"/>
        <end position="145"/>
    </location>
</feature>
<organism evidence="3 4">
    <name type="scientific">Pectobacterium betavasculorum</name>
    <dbReference type="NCBI Taxonomy" id="55207"/>
    <lineage>
        <taxon>Bacteria</taxon>
        <taxon>Pseudomonadati</taxon>
        <taxon>Pseudomonadota</taxon>
        <taxon>Gammaproteobacteria</taxon>
        <taxon>Enterobacterales</taxon>
        <taxon>Pectobacteriaceae</taxon>
        <taxon>Pectobacterium</taxon>
    </lineage>
</organism>
<feature type="transmembrane region" description="Helical" evidence="2">
    <location>
        <begin position="15"/>
        <end position="35"/>
    </location>
</feature>
<keyword evidence="2" id="KW-0472">Membrane</keyword>
<gene>
    <name evidence="3" type="ORF">KP22_18505</name>
</gene>
<dbReference type="Proteomes" id="UP000032874">
    <property type="component" value="Unassembled WGS sequence"/>
</dbReference>
<feature type="region of interest" description="Disordered" evidence="1">
    <location>
        <begin position="121"/>
        <end position="147"/>
    </location>
</feature>
<comment type="caution">
    <text evidence="3">The sequence shown here is derived from an EMBL/GenBank/DDBJ whole genome shotgun (WGS) entry which is preliminary data.</text>
</comment>
<protein>
    <submittedName>
        <fullName evidence="3">Uncharacterized protein</fullName>
    </submittedName>
</protein>
<keyword evidence="2" id="KW-0812">Transmembrane</keyword>
<accession>A0A093RPX5</accession>
<dbReference type="STRING" id="55207.KP22_18505"/>
<evidence type="ECO:0000256" key="2">
    <source>
        <dbReference type="SAM" id="Phobius"/>
    </source>
</evidence>
<reference evidence="3 4" key="1">
    <citation type="submission" date="2014-08" db="EMBL/GenBank/DDBJ databases">
        <title>Genome sequences of NCPPB Pectobacterium isolates.</title>
        <authorList>
            <person name="Glover R.H."/>
            <person name="Sapp M."/>
            <person name="Elphinstone J."/>
        </authorList>
    </citation>
    <scope>NUCLEOTIDE SEQUENCE [LARGE SCALE GENOMIC DNA]</scope>
    <source>
        <strain evidence="3 4">NCPPB 2795</strain>
    </source>
</reference>
<dbReference type="RefSeq" id="WP_039325583.1">
    <property type="nucleotide sequence ID" value="NZ_JQHM01000014.1"/>
</dbReference>
<sequence>MNNTAITLKHTSTMIIQLLVWVWLGVLTALAILNYRATADLVKREQVDASQQQVQVLEGRLTELADSIQALEARPVPASTTALRSMQQSLETRIAQMEQTQENYASTQVVQTLRDELAQLKSQQTATTQNAPTTTSRTTNPAVTAPRKMPFPFRILGLELRAGQRMVSIAPASGESAPAQIQVVLPGETVNQWRLETIDGDTAIFSRAGQTRRLAIP</sequence>
<keyword evidence="2" id="KW-1133">Transmembrane helix</keyword>
<dbReference type="AlphaFoldDB" id="A0A093RPX5"/>
<name>A0A093RPX5_9GAMM</name>
<dbReference type="EMBL" id="JQHM01000014">
    <property type="protein sequence ID" value="KFX02484.1"/>
    <property type="molecule type" value="Genomic_DNA"/>
</dbReference>
<evidence type="ECO:0000313" key="3">
    <source>
        <dbReference type="EMBL" id="KFX02484.1"/>
    </source>
</evidence>